<dbReference type="PANTHER" id="PTHR35147">
    <property type="entry name" value="CHEMORECEPTOR GLUTAMINE DEAMIDASE CHED-RELATED"/>
    <property type="match status" value="1"/>
</dbReference>
<keyword evidence="5" id="KW-1185">Reference proteome</keyword>
<evidence type="ECO:0000313" key="4">
    <source>
        <dbReference type="EMBL" id="ETX16603.1"/>
    </source>
</evidence>
<dbReference type="PANTHER" id="PTHR35147:SF2">
    <property type="entry name" value="CHEMORECEPTOR GLUTAMINE DEAMIDASE CHED-RELATED"/>
    <property type="match status" value="1"/>
</dbReference>
<keyword evidence="1 3" id="KW-0145">Chemotaxis</keyword>
<dbReference type="EMBL" id="JALZ01000001">
    <property type="protein sequence ID" value="ETX16603.1"/>
    <property type="molecule type" value="Genomic_DNA"/>
</dbReference>
<comment type="similarity">
    <text evidence="3">Belongs to the CheD family.</text>
</comment>
<keyword evidence="2 3" id="KW-0378">Hydrolase</keyword>
<dbReference type="GO" id="GO:0050568">
    <property type="term" value="F:protein-glutamine glutaminase activity"/>
    <property type="evidence" value="ECO:0007669"/>
    <property type="project" value="UniProtKB-UniRule"/>
</dbReference>
<dbReference type="Pfam" id="PF03975">
    <property type="entry name" value="CheD"/>
    <property type="match status" value="1"/>
</dbReference>
<comment type="function">
    <text evidence="3">Probably deamidates glutamine residues to glutamate on methyl-accepting chemotaxis receptors (MCPs), playing an important role in chemotaxis.</text>
</comment>
<dbReference type="InterPro" id="IPR038592">
    <property type="entry name" value="CheD-like_sf"/>
</dbReference>
<dbReference type="AlphaFoldDB" id="X7EN63"/>
<dbReference type="CDD" id="cd16352">
    <property type="entry name" value="CheD"/>
    <property type="match status" value="1"/>
</dbReference>
<sequence>MTDLTASTADPSLVNRLVVQGQYEATGNPSVVLSTLLGSCVATCISDPLAGVGGMNHFLLAGGDGSGTDNERYGSYAMEVLINALLKLGARKSRLQAKLFGGATMAGRMGRIGEANCRFATAYLETEKIPLVASSLGGQRARRVRYVPVTGQAQLLFVADTFPTISPADRGASAQGEVDLF</sequence>
<comment type="caution">
    <text evidence="4">The sequence shown here is derived from an EMBL/GenBank/DDBJ whole genome shotgun (WGS) entry which is preliminary data.</text>
</comment>
<proteinExistence type="inferred from homology"/>
<reference evidence="4 5" key="1">
    <citation type="submission" date="2014-01" db="EMBL/GenBank/DDBJ databases">
        <title>Roseivivax halodurans JCM 10272 Genome Sequencing.</title>
        <authorList>
            <person name="Lai Q."/>
            <person name="Li G."/>
            <person name="Shao Z."/>
        </authorList>
    </citation>
    <scope>NUCLEOTIDE SEQUENCE [LARGE SCALE GENOMIC DNA]</scope>
    <source>
        <strain evidence="4 5">JCM 10272</strain>
    </source>
</reference>
<protein>
    <recommendedName>
        <fullName evidence="3">Probable chemoreceptor glutamine deamidase CheD</fullName>
        <ecNumber evidence="3">3.5.1.44</ecNumber>
    </recommendedName>
</protein>
<evidence type="ECO:0000313" key="5">
    <source>
        <dbReference type="Proteomes" id="UP000022447"/>
    </source>
</evidence>
<gene>
    <name evidence="3" type="primary">cheD</name>
    <name evidence="4" type="ORF">OCH239_01905</name>
</gene>
<dbReference type="OrthoDB" id="9807202at2"/>
<dbReference type="InterPro" id="IPR011324">
    <property type="entry name" value="Cytotoxic_necrot_fac-like_cat"/>
</dbReference>
<organism evidence="4 5">
    <name type="scientific">Roseivivax halodurans JCM 10272</name>
    <dbReference type="NCBI Taxonomy" id="1449350"/>
    <lineage>
        <taxon>Bacteria</taxon>
        <taxon>Pseudomonadati</taxon>
        <taxon>Pseudomonadota</taxon>
        <taxon>Alphaproteobacteria</taxon>
        <taxon>Rhodobacterales</taxon>
        <taxon>Roseobacteraceae</taxon>
        <taxon>Roseivivax</taxon>
    </lineage>
</organism>
<evidence type="ECO:0000256" key="2">
    <source>
        <dbReference type="ARBA" id="ARBA00022801"/>
    </source>
</evidence>
<evidence type="ECO:0000256" key="3">
    <source>
        <dbReference type="HAMAP-Rule" id="MF_01440"/>
    </source>
</evidence>
<dbReference type="InterPro" id="IPR005659">
    <property type="entry name" value="Chemorcpt_Glu_NH3ase_CheD"/>
</dbReference>
<dbReference type="PATRIC" id="fig|1449350.3.peg.385"/>
<dbReference type="eggNOG" id="COG1871">
    <property type="taxonomic scope" value="Bacteria"/>
</dbReference>
<evidence type="ECO:0000256" key="1">
    <source>
        <dbReference type="ARBA" id="ARBA00022500"/>
    </source>
</evidence>
<dbReference type="Gene3D" id="3.30.1330.200">
    <property type="match status" value="1"/>
</dbReference>
<accession>X7EN63</accession>
<dbReference type="HAMAP" id="MF_01440">
    <property type="entry name" value="CheD"/>
    <property type="match status" value="1"/>
</dbReference>
<dbReference type="SUPFAM" id="SSF64438">
    <property type="entry name" value="CNF1/YfiH-like putative cysteine hydrolases"/>
    <property type="match status" value="1"/>
</dbReference>
<comment type="catalytic activity">
    <reaction evidence="3">
        <text>L-glutaminyl-[protein] + H2O = L-glutamyl-[protein] + NH4(+)</text>
        <dbReference type="Rhea" id="RHEA:16441"/>
        <dbReference type="Rhea" id="RHEA-COMP:10207"/>
        <dbReference type="Rhea" id="RHEA-COMP:10208"/>
        <dbReference type="ChEBI" id="CHEBI:15377"/>
        <dbReference type="ChEBI" id="CHEBI:28938"/>
        <dbReference type="ChEBI" id="CHEBI:29973"/>
        <dbReference type="ChEBI" id="CHEBI:30011"/>
        <dbReference type="EC" id="3.5.1.44"/>
    </reaction>
</comment>
<dbReference type="EC" id="3.5.1.44" evidence="3"/>
<dbReference type="GO" id="GO:0006935">
    <property type="term" value="P:chemotaxis"/>
    <property type="evidence" value="ECO:0007669"/>
    <property type="project" value="UniProtKB-UniRule"/>
</dbReference>
<dbReference type="Proteomes" id="UP000022447">
    <property type="component" value="Unassembled WGS sequence"/>
</dbReference>
<dbReference type="STRING" id="1449350.OCH239_01905"/>
<dbReference type="RefSeq" id="WP_051489147.1">
    <property type="nucleotide sequence ID" value="NZ_JALZ01000001.1"/>
</dbReference>
<name>X7EN63_9RHOB</name>